<dbReference type="PANTHER" id="PTHR33112">
    <property type="entry name" value="DOMAIN PROTEIN, PUTATIVE-RELATED"/>
    <property type="match status" value="1"/>
</dbReference>
<reference evidence="2" key="1">
    <citation type="journal article" date="2019" name="bioRxiv">
        <title>Genomics, evolutionary history and diagnostics of the Alternaria alternata species group including apple and Asian pear pathotypes.</title>
        <authorList>
            <person name="Armitage A.D."/>
            <person name="Cockerton H.M."/>
            <person name="Sreenivasaprasad S."/>
            <person name="Woodhall J.W."/>
            <person name="Lane C.R."/>
            <person name="Harrison R.J."/>
            <person name="Clarkson J.P."/>
        </authorList>
    </citation>
    <scope>NUCLEOTIDE SEQUENCE [LARGE SCALE GENOMIC DNA]</scope>
    <source>
        <strain evidence="2">RGR 97.0016</strain>
    </source>
</reference>
<dbReference type="EMBL" id="PEJP01000054">
    <property type="protein sequence ID" value="RYO45226.1"/>
    <property type="molecule type" value="Genomic_DNA"/>
</dbReference>
<evidence type="ECO:0000313" key="1">
    <source>
        <dbReference type="EMBL" id="RYO45226.1"/>
    </source>
</evidence>
<accession>A0A4Q4QQI4</accession>
<protein>
    <recommendedName>
        <fullName evidence="3">Heterokaryon incompatibility domain-containing protein</fullName>
    </recommendedName>
</protein>
<dbReference type="PANTHER" id="PTHR33112:SF16">
    <property type="entry name" value="HETEROKARYON INCOMPATIBILITY DOMAIN-CONTAINING PROTEIN"/>
    <property type="match status" value="1"/>
</dbReference>
<evidence type="ECO:0008006" key="3">
    <source>
        <dbReference type="Google" id="ProtNLM"/>
    </source>
</evidence>
<organism evidence="1 2">
    <name type="scientific">Alternaria arborescens</name>
    <dbReference type="NCBI Taxonomy" id="156630"/>
    <lineage>
        <taxon>Eukaryota</taxon>
        <taxon>Fungi</taxon>
        <taxon>Dikarya</taxon>
        <taxon>Ascomycota</taxon>
        <taxon>Pezizomycotina</taxon>
        <taxon>Dothideomycetes</taxon>
        <taxon>Pleosporomycetidae</taxon>
        <taxon>Pleosporales</taxon>
        <taxon>Pleosporineae</taxon>
        <taxon>Pleosporaceae</taxon>
        <taxon>Alternaria</taxon>
        <taxon>Alternaria sect. Alternaria</taxon>
    </lineage>
</organism>
<keyword evidence="2" id="KW-1185">Reference proteome</keyword>
<dbReference type="Proteomes" id="UP000293823">
    <property type="component" value="Unassembled WGS sequence"/>
</dbReference>
<gene>
    <name evidence="1" type="ORF">AA0113_g10486</name>
</gene>
<dbReference type="AlphaFoldDB" id="A0A4Q4QQI4"/>
<name>A0A4Q4QQI4_9PLEO</name>
<comment type="caution">
    <text evidence="1">The sequence shown here is derived from an EMBL/GenBank/DDBJ whole genome shotgun (WGS) entry which is preliminary data.</text>
</comment>
<sequence length="272" mass="31343">MDEVYANALFTICAGASANTTQPFLVRRDPLWWTQCHLIDESGESLGYISADYCEFGNDVPGKFNLDSRGWCFQEQFLSPRSIYFGPKDIHWICREGTVCDRYPDFEGCRGTKDHKGSRWQSPKQLYEGVVSLGNKSISEPGTWVDWYKIWRIIREDYSRKQLRYQSDKLLALAGVASIIQRKFNATSSFGLWLEFFLDELLWIRFYSWGKRLDIAPSWSWASMVDCGLLITFPYAPDMADVPDTECRPFNSVWATIISLPPVTGITRMNVD</sequence>
<dbReference type="OrthoDB" id="3798263at2759"/>
<proteinExistence type="predicted"/>
<evidence type="ECO:0000313" key="2">
    <source>
        <dbReference type="Proteomes" id="UP000293823"/>
    </source>
</evidence>